<reference evidence="2" key="1">
    <citation type="submission" date="2013-08" db="EMBL/GenBank/DDBJ databases">
        <title>Gene expansion shapes genome architecture in the human pathogen Lichtheimia corymbifera: an evolutionary genomics analysis in the ancient terrestrial Mucorales (Mucoromycotina).</title>
        <authorList>
            <person name="Schwartze V.U."/>
            <person name="Winter S."/>
            <person name="Shelest E."/>
            <person name="Marcet-Houben M."/>
            <person name="Horn F."/>
            <person name="Wehner S."/>
            <person name="Hoffmann K."/>
            <person name="Riege K."/>
            <person name="Sammeth M."/>
            <person name="Nowrousian M."/>
            <person name="Valiante V."/>
            <person name="Linde J."/>
            <person name="Jacobsen I.D."/>
            <person name="Marz M."/>
            <person name="Brakhage A.A."/>
            <person name="Gabaldon T."/>
            <person name="Bocker S."/>
            <person name="Voigt K."/>
        </authorList>
    </citation>
    <scope>NUCLEOTIDE SEQUENCE [LARGE SCALE GENOMIC DNA]</scope>
    <source>
        <strain evidence="2">FSU 9682</strain>
    </source>
</reference>
<evidence type="ECO:0008006" key="4">
    <source>
        <dbReference type="Google" id="ProtNLM"/>
    </source>
</evidence>
<name>A0A068RRX3_9FUNG</name>
<dbReference type="VEuPathDB" id="FungiDB:LCOR_03275.1"/>
<evidence type="ECO:0000313" key="2">
    <source>
        <dbReference type="EMBL" id="CDH51706.1"/>
    </source>
</evidence>
<keyword evidence="1" id="KW-0732">Signal</keyword>
<dbReference type="AlphaFoldDB" id="A0A068RRX3"/>
<evidence type="ECO:0000256" key="1">
    <source>
        <dbReference type="SAM" id="SignalP"/>
    </source>
</evidence>
<feature type="signal peptide" evidence="1">
    <location>
        <begin position="1"/>
        <end position="19"/>
    </location>
</feature>
<comment type="caution">
    <text evidence="2">The sequence shown here is derived from an EMBL/GenBank/DDBJ whole genome shotgun (WGS) entry which is preliminary data.</text>
</comment>
<dbReference type="EMBL" id="CBTN010000010">
    <property type="protein sequence ID" value="CDH51706.1"/>
    <property type="molecule type" value="Genomic_DNA"/>
</dbReference>
<sequence>MNFRLLFVFLLAFALGALTYTLINLHYIDVDIDKVVDKRLNVYTQTISCGRNSQEIYEYFPQSSFVINDNATCPYPNTIDTYAFNSSMDNELNYKYKYVDTLRHCLQSDKMLCMILEDDITFLHRNASTWRNIAINTVSLFANEECFYDCSSRGLWLKTGITGNKSLCRIFTKERLPDFIPCLMQKDDPIDIGIARCQEAIGICQKRFLLVQHTGMSSTLGHK</sequence>
<proteinExistence type="predicted"/>
<dbReference type="Proteomes" id="UP000027586">
    <property type="component" value="Unassembled WGS sequence"/>
</dbReference>
<dbReference type="OrthoDB" id="2128908at2759"/>
<gene>
    <name evidence="2" type="ORF">LCOR_03275.1</name>
</gene>
<accession>A0A068RRX3</accession>
<organism evidence="2 3">
    <name type="scientific">Lichtheimia corymbifera JMRC:FSU:9682</name>
    <dbReference type="NCBI Taxonomy" id="1263082"/>
    <lineage>
        <taxon>Eukaryota</taxon>
        <taxon>Fungi</taxon>
        <taxon>Fungi incertae sedis</taxon>
        <taxon>Mucoromycota</taxon>
        <taxon>Mucoromycotina</taxon>
        <taxon>Mucoromycetes</taxon>
        <taxon>Mucorales</taxon>
        <taxon>Lichtheimiaceae</taxon>
        <taxon>Lichtheimia</taxon>
    </lineage>
</organism>
<protein>
    <recommendedName>
        <fullName evidence="4">Glycosyltransferase family 25 protein</fullName>
    </recommendedName>
</protein>
<evidence type="ECO:0000313" key="3">
    <source>
        <dbReference type="Proteomes" id="UP000027586"/>
    </source>
</evidence>
<feature type="chain" id="PRO_5001652660" description="Glycosyltransferase family 25 protein" evidence="1">
    <location>
        <begin position="20"/>
        <end position="223"/>
    </location>
</feature>
<keyword evidence="3" id="KW-1185">Reference proteome</keyword>